<organism evidence="2 3">
    <name type="scientific">Emergomyces africanus</name>
    <dbReference type="NCBI Taxonomy" id="1955775"/>
    <lineage>
        <taxon>Eukaryota</taxon>
        <taxon>Fungi</taxon>
        <taxon>Dikarya</taxon>
        <taxon>Ascomycota</taxon>
        <taxon>Pezizomycotina</taxon>
        <taxon>Eurotiomycetes</taxon>
        <taxon>Eurotiomycetidae</taxon>
        <taxon>Onygenales</taxon>
        <taxon>Ajellomycetaceae</taxon>
        <taxon>Emergomyces</taxon>
    </lineage>
</organism>
<dbReference type="EMBL" id="LGUA01001397">
    <property type="protein sequence ID" value="OAX78640.1"/>
    <property type="molecule type" value="Genomic_DNA"/>
</dbReference>
<feature type="region of interest" description="Disordered" evidence="1">
    <location>
        <begin position="1"/>
        <end position="31"/>
    </location>
</feature>
<evidence type="ECO:0000313" key="3">
    <source>
        <dbReference type="Proteomes" id="UP000091918"/>
    </source>
</evidence>
<evidence type="ECO:0000313" key="2">
    <source>
        <dbReference type="EMBL" id="OAX78640.1"/>
    </source>
</evidence>
<protein>
    <submittedName>
        <fullName evidence="2">Uncharacterized protein</fullName>
    </submittedName>
</protein>
<keyword evidence="3" id="KW-1185">Reference proteome</keyword>
<dbReference type="Proteomes" id="UP000091918">
    <property type="component" value="Unassembled WGS sequence"/>
</dbReference>
<reference evidence="2 3" key="1">
    <citation type="submission" date="2015-07" db="EMBL/GenBank/DDBJ databases">
        <title>Emmonsia species relationships and genome sequence.</title>
        <authorList>
            <person name="Cuomo C.A."/>
            <person name="Schwartz I.S."/>
            <person name="Kenyon C."/>
            <person name="de Hoog G.S."/>
            <person name="Govender N.P."/>
            <person name="Botha A."/>
            <person name="Moreno L."/>
            <person name="de Vries M."/>
            <person name="Munoz J.F."/>
            <person name="Stielow J.B."/>
        </authorList>
    </citation>
    <scope>NUCLEOTIDE SEQUENCE [LARGE SCALE GENOMIC DNA]</scope>
    <source>
        <strain evidence="2 3">CBS 136260</strain>
    </source>
</reference>
<feature type="region of interest" description="Disordered" evidence="1">
    <location>
        <begin position="106"/>
        <end position="149"/>
    </location>
</feature>
<gene>
    <name evidence="2" type="ORF">ACJ72_07051</name>
</gene>
<proteinExistence type="predicted"/>
<sequence>MAASSQPGTTRFLGESWASWSPEDADQSTCIDSDDEIYPELEMDFPSSNPSIGPDNAVSFNSSPMHPPPNFAQDASLVSIQGPELIMPSIHEDYAEDGSWFFPRPSDRAELARNSPSRVPTDSTHDNRKQNDQVLPNETPSPHIKGGLGNHRLSKQPLLVGVLLLFAAYLVKISFSSSITNRASSMQPASEMLNQAKPPRRYQLILDSRARLGQIFNPSNEAASVLPMLLKDSESEVGDLCSLWAADMGSKHELEFECNNTLVGIRQIRELVGSLLWRLVPATLDDIDRELARIKRLIDHSSVTMEWDSMSDRIMAALHLHLKRPTSKQAISEVWYKQAETAFELAVSKQVNQISYLQELLNLFHTHLQPISDVVSNSRSEEETTRCGSHYLDDEGNTSLASFLKNIRCTVAGSLALLSFSPEGRRPANYIRGEIKRTFRSKLERADVKQQTAAIAVNTLVTQLREIQRDWEERDHKAL</sequence>
<accession>A0A1B7NPT9</accession>
<dbReference type="OrthoDB" id="4179406at2759"/>
<dbReference type="AlphaFoldDB" id="A0A1B7NPT9"/>
<name>A0A1B7NPT9_9EURO</name>
<comment type="caution">
    <text evidence="2">The sequence shown here is derived from an EMBL/GenBank/DDBJ whole genome shotgun (WGS) entry which is preliminary data.</text>
</comment>
<evidence type="ECO:0000256" key="1">
    <source>
        <dbReference type="SAM" id="MobiDB-lite"/>
    </source>
</evidence>
<dbReference type="STRING" id="1658172.A0A1B7NPT9"/>